<sequence length="139" mass="15391">MNKSIICSAVLLLTMPIISIGAQNKLVTIMYQGEQPLALARSVIEYDKKGDSSSAVDNLNNLFFMNYVSAILDDDAVRFSYEGEGKTYCPPTKSVGNLSVIGAKYLIEHPEERSIPTPLLLRKAWKLTYPCNSNAETKK</sequence>
<dbReference type="InterPro" id="IPR041238">
    <property type="entry name" value="Rap1a"/>
</dbReference>
<dbReference type="RefSeq" id="WP_319857067.1">
    <property type="nucleotide sequence ID" value="NZ_JAXABG010000004.1"/>
</dbReference>
<protein>
    <submittedName>
        <fullName evidence="2">Rap1a/Tai family immunity protein</fullName>
    </submittedName>
</protein>
<name>A0ABD5IEY0_SERMA</name>
<gene>
    <name evidence="2" type="ORF">SJ435_08875</name>
</gene>
<dbReference type="AlphaFoldDB" id="A0ABD5IEY0"/>
<comment type="caution">
    <text evidence="2">The sequence shown here is derived from an EMBL/GenBank/DDBJ whole genome shotgun (WGS) entry which is preliminary data.</text>
</comment>
<feature type="domain" description="Rap1a immunity protein" evidence="1">
    <location>
        <begin position="54"/>
        <end position="131"/>
    </location>
</feature>
<dbReference type="EMBL" id="JAXABG010000004">
    <property type="protein sequence ID" value="MDX7082500.1"/>
    <property type="molecule type" value="Genomic_DNA"/>
</dbReference>
<proteinExistence type="predicted"/>
<evidence type="ECO:0000259" key="1">
    <source>
        <dbReference type="Pfam" id="PF18602"/>
    </source>
</evidence>
<accession>A0ABD5IEY0</accession>
<evidence type="ECO:0000313" key="3">
    <source>
        <dbReference type="Proteomes" id="UP001275057"/>
    </source>
</evidence>
<reference evidence="2 3" key="1">
    <citation type="submission" date="2023-11" db="EMBL/GenBank/DDBJ databases">
        <title>Detection of rare carbapenemases in Enterobacterales - comparison of two colorimetric and two CIM-based carbapenemase assays.</title>
        <authorList>
            <person name="Schaffarczyk L."/>
            <person name="Noster J."/>
            <person name="Stelzer Y."/>
            <person name="Sattler J."/>
            <person name="Gatermann S."/>
            <person name="Hamprecht A."/>
        </authorList>
    </citation>
    <scope>NUCLEOTIDE SEQUENCE [LARGE SCALE GENOMIC DNA]</scope>
    <source>
        <strain evidence="2 3">CIM-Carb-136</strain>
    </source>
</reference>
<organism evidence="2 3">
    <name type="scientific">Serratia marcescens</name>
    <dbReference type="NCBI Taxonomy" id="615"/>
    <lineage>
        <taxon>Bacteria</taxon>
        <taxon>Pseudomonadati</taxon>
        <taxon>Pseudomonadota</taxon>
        <taxon>Gammaproteobacteria</taxon>
        <taxon>Enterobacterales</taxon>
        <taxon>Yersiniaceae</taxon>
        <taxon>Serratia</taxon>
    </lineage>
</organism>
<evidence type="ECO:0000313" key="2">
    <source>
        <dbReference type="EMBL" id="MDX7082500.1"/>
    </source>
</evidence>
<dbReference type="Pfam" id="PF18602">
    <property type="entry name" value="Rap1a"/>
    <property type="match status" value="1"/>
</dbReference>
<dbReference type="Proteomes" id="UP001275057">
    <property type="component" value="Unassembled WGS sequence"/>
</dbReference>